<evidence type="ECO:0000256" key="1">
    <source>
        <dbReference type="ARBA" id="ARBA00004651"/>
    </source>
</evidence>
<dbReference type="KEGG" id="cee:CENDO_07415"/>
<dbReference type="Pfam" id="PF07690">
    <property type="entry name" value="MFS_1"/>
    <property type="match status" value="1"/>
</dbReference>
<feature type="transmembrane region" description="Helical" evidence="6">
    <location>
        <begin position="184"/>
        <end position="205"/>
    </location>
</feature>
<keyword evidence="4 6" id="KW-0472">Membrane</keyword>
<feature type="domain" description="Major facilitator superfamily (MFS) profile" evidence="7">
    <location>
        <begin position="58"/>
        <end position="443"/>
    </location>
</feature>
<evidence type="ECO:0000256" key="4">
    <source>
        <dbReference type="ARBA" id="ARBA00023136"/>
    </source>
</evidence>
<keyword evidence="9" id="KW-1185">Reference proteome</keyword>
<gene>
    <name evidence="8" type="ORF">CENDO_07415</name>
</gene>
<comment type="subcellular location">
    <subcellularLocation>
        <location evidence="1">Cell membrane</location>
        <topology evidence="1">Multi-pass membrane protein</topology>
    </subcellularLocation>
</comment>
<protein>
    <submittedName>
        <fullName evidence="8">Major Facilitator Superfamily protein</fullName>
    </submittedName>
</protein>
<dbReference type="Gene3D" id="1.20.1250.20">
    <property type="entry name" value="MFS general substrate transporter like domains"/>
    <property type="match status" value="1"/>
</dbReference>
<dbReference type="InterPro" id="IPR011701">
    <property type="entry name" value="MFS"/>
</dbReference>
<dbReference type="SUPFAM" id="SSF103473">
    <property type="entry name" value="MFS general substrate transporter"/>
    <property type="match status" value="1"/>
</dbReference>
<feature type="transmembrane region" description="Helical" evidence="6">
    <location>
        <begin position="258"/>
        <end position="280"/>
    </location>
</feature>
<evidence type="ECO:0000313" key="8">
    <source>
        <dbReference type="EMBL" id="QCB28757.1"/>
    </source>
</evidence>
<dbReference type="PANTHER" id="PTHR23531:SF1">
    <property type="entry name" value="QUINOLENE RESISTANCE PROTEIN NORA"/>
    <property type="match status" value="1"/>
</dbReference>
<feature type="transmembrane region" description="Helical" evidence="6">
    <location>
        <begin position="120"/>
        <end position="141"/>
    </location>
</feature>
<accession>A0A4P7QIV2</accession>
<dbReference type="EMBL" id="CP039247">
    <property type="protein sequence ID" value="QCB28757.1"/>
    <property type="molecule type" value="Genomic_DNA"/>
</dbReference>
<feature type="transmembrane region" description="Helical" evidence="6">
    <location>
        <begin position="352"/>
        <end position="370"/>
    </location>
</feature>
<dbReference type="PROSITE" id="PS50850">
    <property type="entry name" value="MFS"/>
    <property type="match status" value="1"/>
</dbReference>
<evidence type="ECO:0000256" key="2">
    <source>
        <dbReference type="ARBA" id="ARBA00022692"/>
    </source>
</evidence>
<evidence type="ECO:0000259" key="7">
    <source>
        <dbReference type="PROSITE" id="PS50850"/>
    </source>
</evidence>
<feature type="region of interest" description="Disordered" evidence="5">
    <location>
        <begin position="1"/>
        <end position="43"/>
    </location>
</feature>
<name>A0A4P7QIV2_9CORY</name>
<feature type="transmembrane region" description="Helical" evidence="6">
    <location>
        <begin position="147"/>
        <end position="172"/>
    </location>
</feature>
<feature type="transmembrane region" description="Helical" evidence="6">
    <location>
        <begin position="326"/>
        <end position="346"/>
    </location>
</feature>
<evidence type="ECO:0000256" key="5">
    <source>
        <dbReference type="SAM" id="MobiDB-lite"/>
    </source>
</evidence>
<dbReference type="AlphaFoldDB" id="A0A4P7QIV2"/>
<dbReference type="InterPro" id="IPR052714">
    <property type="entry name" value="MFS_Exporter"/>
</dbReference>
<proteinExistence type="predicted"/>
<feature type="transmembrane region" description="Helical" evidence="6">
    <location>
        <begin position="391"/>
        <end position="412"/>
    </location>
</feature>
<feature type="transmembrane region" description="Helical" evidence="6">
    <location>
        <begin position="88"/>
        <end position="108"/>
    </location>
</feature>
<evidence type="ECO:0000256" key="6">
    <source>
        <dbReference type="SAM" id="Phobius"/>
    </source>
</evidence>
<feature type="transmembrane region" description="Helical" evidence="6">
    <location>
        <begin position="418"/>
        <end position="441"/>
    </location>
</feature>
<evidence type="ECO:0000313" key="9">
    <source>
        <dbReference type="Proteomes" id="UP000296352"/>
    </source>
</evidence>
<dbReference type="Proteomes" id="UP000296352">
    <property type="component" value="Chromosome"/>
</dbReference>
<dbReference type="InterPro" id="IPR036259">
    <property type="entry name" value="MFS_trans_sf"/>
</dbReference>
<dbReference type="PANTHER" id="PTHR23531">
    <property type="entry name" value="QUINOLENE RESISTANCE PROTEIN NORA"/>
    <property type="match status" value="1"/>
</dbReference>
<dbReference type="GO" id="GO:0005886">
    <property type="term" value="C:plasma membrane"/>
    <property type="evidence" value="ECO:0007669"/>
    <property type="project" value="UniProtKB-SubCell"/>
</dbReference>
<feature type="transmembrane region" description="Helical" evidence="6">
    <location>
        <begin position="54"/>
        <end position="76"/>
    </location>
</feature>
<organism evidence="8 9">
    <name type="scientific">Corynebacterium endometrii</name>
    <dbReference type="NCBI Taxonomy" id="2488819"/>
    <lineage>
        <taxon>Bacteria</taxon>
        <taxon>Bacillati</taxon>
        <taxon>Actinomycetota</taxon>
        <taxon>Actinomycetes</taxon>
        <taxon>Mycobacteriales</taxon>
        <taxon>Corynebacteriaceae</taxon>
        <taxon>Corynebacterium</taxon>
    </lineage>
</organism>
<sequence length="462" mass="47558">MTRHDRIGTDQGSSAAENFEIKQRGDAGPTVKQPGNLPGEPAGDAGYGGAPTSLWAVPGIISILVAVTCAFGAWSILLPVVPLAVLDAGGSATLAGGSTGAFMAATVLTQALTPRLLRLFGYKPTMAVAAFMLGVPALGHLLGMDGWIVLLFSALRGVGFGALTVSQSALIAELVPLRWLGKATGTLGVFVGIAQMIFLPVGLWLQDSYGFSAPVIIAAIIGVVALLLCLRLPNLKPERADLSVADEPDKPRAATWKLVAVPALALAALAMSYGVVSTFLPASVRELDSGAGAVLGGIMLSIVGGAILLSRFCAGVFADRVGEPGRLYLPAAVIGIVGMGLMSATVLFSWSVVWLVVAAILFGVAFGTGQNEALLSMFERLPREKISEASAIWNIFYDGGTGVGSVALAAAVGGFGYAGAFGAGSAVIAVAVVILALDLYLGRHRVTEYDNIKTRLSRLRKV</sequence>
<feature type="transmembrane region" description="Helical" evidence="6">
    <location>
        <begin position="211"/>
        <end position="230"/>
    </location>
</feature>
<keyword evidence="3 6" id="KW-1133">Transmembrane helix</keyword>
<dbReference type="InterPro" id="IPR020846">
    <property type="entry name" value="MFS_dom"/>
</dbReference>
<keyword evidence="2 6" id="KW-0812">Transmembrane</keyword>
<evidence type="ECO:0000256" key="3">
    <source>
        <dbReference type="ARBA" id="ARBA00022989"/>
    </source>
</evidence>
<dbReference type="GO" id="GO:0022857">
    <property type="term" value="F:transmembrane transporter activity"/>
    <property type="evidence" value="ECO:0007669"/>
    <property type="project" value="InterPro"/>
</dbReference>
<feature type="transmembrane region" description="Helical" evidence="6">
    <location>
        <begin position="292"/>
        <end position="314"/>
    </location>
</feature>
<reference evidence="8 9" key="1">
    <citation type="submission" date="2019-04" db="EMBL/GenBank/DDBJ databases">
        <title>Corynebacterium endometrii sp. nov., isolated from the uterus of a cow with endometritis.</title>
        <authorList>
            <person name="Ballas P."/>
            <person name="Ruckert C."/>
            <person name="Wagener K."/>
            <person name="Drillich M."/>
            <person name="Kaempfer P."/>
            <person name="Busse H.-J."/>
            <person name="Ehling-Schulz M."/>
        </authorList>
    </citation>
    <scope>NUCLEOTIDE SEQUENCE [LARGE SCALE GENOMIC DNA]</scope>
    <source>
        <strain evidence="8 9">LMM-1653</strain>
    </source>
</reference>